<dbReference type="RefSeq" id="WP_380624553.1">
    <property type="nucleotide sequence ID" value="NZ_JBHSDK010000034.1"/>
</dbReference>
<comment type="caution">
    <text evidence="7">The sequence shown here is derived from an EMBL/GenBank/DDBJ whole genome shotgun (WGS) entry which is preliminary data.</text>
</comment>
<dbReference type="PANTHER" id="PTHR43250">
    <property type="entry name" value="EXODEOXYRIBONUCLEASE III"/>
    <property type="match status" value="1"/>
</dbReference>
<dbReference type="CDD" id="cd09086">
    <property type="entry name" value="ExoIII-like_AP-endo"/>
    <property type="match status" value="1"/>
</dbReference>
<evidence type="ECO:0000256" key="2">
    <source>
        <dbReference type="ARBA" id="ARBA00007092"/>
    </source>
</evidence>
<dbReference type="Pfam" id="PF03372">
    <property type="entry name" value="Exo_endo_phos"/>
    <property type="match status" value="1"/>
</dbReference>
<sequence length="257" mass="28169">MRIATWNVNSIKARLPRVEAWLDSADVDVLCLQELKCDGDAFPYGPFTDRGYEVAALGTGRWNGVAIASRVGLDDVERGLPGQPEFNGEAEPRAIAATCGGIRLWSLYVPNGRDAEDPHYTYKLEFLSALADAVPVGDAAPFALLGDMNICPTDEDLWSIADWAGTTHVTAPERDALAAVESRGLADVFPRALKHDRPFTFWDYRNLDFPKNRGMRIDLVLANPAAREAVDDAYVDRNERKGKGASDHAPVVVDLTL</sequence>
<evidence type="ECO:0000313" key="7">
    <source>
        <dbReference type="EMBL" id="MFC4337502.1"/>
    </source>
</evidence>
<evidence type="ECO:0000256" key="5">
    <source>
        <dbReference type="ARBA" id="ARBA00022842"/>
    </source>
</evidence>
<evidence type="ECO:0000256" key="3">
    <source>
        <dbReference type="ARBA" id="ARBA00022723"/>
    </source>
</evidence>
<comment type="similarity">
    <text evidence="2">Belongs to the DNA repair enzymes AP/ExoA family.</text>
</comment>
<dbReference type="PROSITE" id="PS51435">
    <property type="entry name" value="AP_NUCLEASE_F1_4"/>
    <property type="match status" value="1"/>
</dbReference>
<proteinExistence type="inferred from homology"/>
<keyword evidence="4 7" id="KW-0378">Hydrolase</keyword>
<dbReference type="InterPro" id="IPR037493">
    <property type="entry name" value="ExoIII-like"/>
</dbReference>
<dbReference type="GO" id="GO:0008311">
    <property type="term" value="F:double-stranded DNA 3'-5' DNA exonuclease activity"/>
    <property type="evidence" value="ECO:0007669"/>
    <property type="project" value="UniProtKB-EC"/>
</dbReference>
<name>A0ABV8U4D3_9ACTN</name>
<dbReference type="Proteomes" id="UP001595823">
    <property type="component" value="Unassembled WGS sequence"/>
</dbReference>
<dbReference type="EC" id="3.1.11.2" evidence="7"/>
<dbReference type="NCBIfam" id="TIGR00195">
    <property type="entry name" value="exoDNase_III"/>
    <property type="match status" value="1"/>
</dbReference>
<dbReference type="InterPro" id="IPR036691">
    <property type="entry name" value="Endo/exonu/phosph_ase_sf"/>
</dbReference>
<gene>
    <name evidence="7" type="ORF">ACFPET_20100</name>
</gene>
<dbReference type="InterPro" id="IPR004808">
    <property type="entry name" value="AP_endonuc_1"/>
</dbReference>
<evidence type="ECO:0000259" key="6">
    <source>
        <dbReference type="Pfam" id="PF03372"/>
    </source>
</evidence>
<protein>
    <submittedName>
        <fullName evidence="7">Exodeoxyribonuclease III</fullName>
        <ecNumber evidence="7">3.1.11.2</ecNumber>
    </submittedName>
</protein>
<dbReference type="SUPFAM" id="SSF56219">
    <property type="entry name" value="DNase I-like"/>
    <property type="match status" value="1"/>
</dbReference>
<dbReference type="InterPro" id="IPR005135">
    <property type="entry name" value="Endo/exonuclease/phosphatase"/>
</dbReference>
<keyword evidence="5" id="KW-0460">Magnesium</keyword>
<reference evidence="8" key="1">
    <citation type="journal article" date="2019" name="Int. J. Syst. Evol. Microbiol.">
        <title>The Global Catalogue of Microorganisms (GCM) 10K type strain sequencing project: providing services to taxonomists for standard genome sequencing and annotation.</title>
        <authorList>
            <consortium name="The Broad Institute Genomics Platform"/>
            <consortium name="The Broad Institute Genome Sequencing Center for Infectious Disease"/>
            <person name="Wu L."/>
            <person name="Ma J."/>
        </authorList>
    </citation>
    <scope>NUCLEOTIDE SEQUENCE [LARGE SCALE GENOMIC DNA]</scope>
    <source>
        <strain evidence="8">IBRC-M 10908</strain>
    </source>
</reference>
<comment type="cofactor">
    <cofactor evidence="1">
        <name>Mg(2+)</name>
        <dbReference type="ChEBI" id="CHEBI:18420"/>
    </cofactor>
</comment>
<dbReference type="PANTHER" id="PTHR43250:SF2">
    <property type="entry name" value="EXODEOXYRIBONUCLEASE III"/>
    <property type="match status" value="1"/>
</dbReference>
<accession>A0ABV8U4D3</accession>
<feature type="domain" description="Endonuclease/exonuclease/phosphatase" evidence="6">
    <location>
        <begin position="4"/>
        <end position="248"/>
    </location>
</feature>
<dbReference type="EMBL" id="JBHSDK010000034">
    <property type="protein sequence ID" value="MFC4337502.1"/>
    <property type="molecule type" value="Genomic_DNA"/>
</dbReference>
<evidence type="ECO:0000256" key="1">
    <source>
        <dbReference type="ARBA" id="ARBA00001946"/>
    </source>
</evidence>
<dbReference type="Gene3D" id="3.60.10.10">
    <property type="entry name" value="Endonuclease/exonuclease/phosphatase"/>
    <property type="match status" value="1"/>
</dbReference>
<keyword evidence="3" id="KW-0479">Metal-binding</keyword>
<evidence type="ECO:0000256" key="4">
    <source>
        <dbReference type="ARBA" id="ARBA00022801"/>
    </source>
</evidence>
<dbReference type="NCBIfam" id="TIGR00633">
    <property type="entry name" value="xth"/>
    <property type="match status" value="1"/>
</dbReference>
<keyword evidence="8" id="KW-1185">Reference proteome</keyword>
<organism evidence="7 8">
    <name type="scientific">Salininema proteolyticum</name>
    <dbReference type="NCBI Taxonomy" id="1607685"/>
    <lineage>
        <taxon>Bacteria</taxon>
        <taxon>Bacillati</taxon>
        <taxon>Actinomycetota</taxon>
        <taxon>Actinomycetes</taxon>
        <taxon>Glycomycetales</taxon>
        <taxon>Glycomycetaceae</taxon>
        <taxon>Salininema</taxon>
    </lineage>
</organism>
<evidence type="ECO:0000313" key="8">
    <source>
        <dbReference type="Proteomes" id="UP001595823"/>
    </source>
</evidence>